<dbReference type="EMBL" id="CP002408">
    <property type="protein sequence ID" value="AFU59857.1"/>
    <property type="molecule type" value="Genomic_DNA"/>
</dbReference>
<dbReference type="RefSeq" id="WP_015020391.1">
    <property type="nucleotide sequence ID" value="NC_018719.1"/>
</dbReference>
<evidence type="ECO:0000313" key="2">
    <source>
        <dbReference type="Proteomes" id="UP000008037"/>
    </source>
</evidence>
<name>K0IM06_NITGG</name>
<evidence type="ECO:0000313" key="1">
    <source>
        <dbReference type="EMBL" id="AFU59857.1"/>
    </source>
</evidence>
<dbReference type="PANTHER" id="PTHR42244">
    <property type="entry name" value="ANTITOXIN VAPB3-RELATED"/>
    <property type="match status" value="1"/>
</dbReference>
<dbReference type="PANTHER" id="PTHR42244:SF2">
    <property type="entry name" value="ANTITOXIN VAPB3-RELATED"/>
    <property type="match status" value="1"/>
</dbReference>
<protein>
    <recommendedName>
        <fullName evidence="3">CopG family transcriptional regulator</fullName>
    </recommendedName>
</protein>
<dbReference type="GeneID" id="13794958"/>
<dbReference type="Proteomes" id="UP000008037">
    <property type="component" value="Chromosome"/>
</dbReference>
<keyword evidence="2" id="KW-1185">Reference proteome</keyword>
<reference evidence="1 2" key="1">
    <citation type="journal article" date="2012" name="Environ. Microbiol.">
        <title>The genome of the ammonia-oxidizing Candidatus Nitrososphaera gargensis: insights into metabolic versatility and environmental adaptations.</title>
        <authorList>
            <person name="Spang A."/>
            <person name="Poehlein A."/>
            <person name="Offre P."/>
            <person name="Zumbragel S."/>
            <person name="Haider S."/>
            <person name="Rychlik N."/>
            <person name="Nowka B."/>
            <person name="Schmeisser C."/>
            <person name="Lebedeva E.V."/>
            <person name="Rattei T."/>
            <person name="Bohm C."/>
            <person name="Schmid M."/>
            <person name="Galushko A."/>
            <person name="Hatzenpichler R."/>
            <person name="Weinmaier T."/>
            <person name="Daniel R."/>
            <person name="Schleper C."/>
            <person name="Spieck E."/>
            <person name="Streit W."/>
            <person name="Wagner M."/>
        </authorList>
    </citation>
    <scope>NUCLEOTIDE SEQUENCE [LARGE SCALE GENOMIC DNA]</scope>
    <source>
        <strain evidence="2">Ga9.2</strain>
    </source>
</reference>
<dbReference type="STRING" id="1237085.Ngar_c29390"/>
<organism evidence="1 2">
    <name type="scientific">Nitrososphaera gargensis (strain Ga9.2)</name>
    <dbReference type="NCBI Taxonomy" id="1237085"/>
    <lineage>
        <taxon>Archaea</taxon>
        <taxon>Nitrososphaerota</taxon>
        <taxon>Nitrososphaeria</taxon>
        <taxon>Nitrososphaerales</taxon>
        <taxon>Nitrososphaeraceae</taxon>
        <taxon>Nitrososphaera</taxon>
    </lineage>
</organism>
<dbReference type="HOGENOM" id="CLU_175270_2_0_2"/>
<dbReference type="AlphaFoldDB" id="K0IM06"/>
<accession>K0IM06</accession>
<dbReference type="InParanoid" id="K0IM06"/>
<dbReference type="BioCyc" id="CNIT1237085:G1324-2939-MONOMER"/>
<dbReference type="InterPro" id="IPR039709">
    <property type="entry name" value="VapB3-like"/>
</dbReference>
<dbReference type="KEGG" id="nga:Ngar_c29390"/>
<sequence length="76" mass="8862">MSNTSNLSIRIPKEVKEQMKDIDDVVDWPDYIRAAIESKIKETKRKKAARSMDAIRSKTRYGEFDSVKSIREDRDA</sequence>
<evidence type="ECO:0008006" key="3">
    <source>
        <dbReference type="Google" id="ProtNLM"/>
    </source>
</evidence>
<dbReference type="OrthoDB" id="45710at2157"/>
<gene>
    <name evidence="1" type="ordered locus">Ngar_c29390</name>
</gene>
<proteinExistence type="predicted"/>